<evidence type="ECO:0000256" key="1">
    <source>
        <dbReference type="SAM" id="Coils"/>
    </source>
</evidence>
<dbReference type="STRING" id="1507870.A0A1V8SEL2"/>
<sequence>MLQRGLLVPHPEGDLEVLVERLLEALDLGEGRVTKCGHFRRPARLSMDSLSSDSGLGSSVSDFDGTDACDTCGEAVDEGGTSSKAWTVRIFAANGLMGREAWSAAWREMESVDVEIVPRIDGETRRKLEERKREEAAEEMERAEDEETRIRELVEEQMLLAYERVKTETEEVERQQHETLNDLALGREAESTDTRRHSDLPPIYRPKDIPLSILLRNYIYLLAQDWRNVAIGCLALLVLALATTSGSEGTPETMPAVSDSVYGVLGSMPEVGQTVSRSANAAIGDVSSRIRPTGATTPSLVQEAGKKVTEIGLYEQHRLTSPVYNLARLFEPQMCGVGE</sequence>
<proteinExistence type="predicted"/>
<accession>A0A1V8SEL2</accession>
<reference evidence="3" key="1">
    <citation type="submission" date="2017-03" db="EMBL/GenBank/DDBJ databases">
        <title>Genomes of endolithic fungi from Antarctica.</title>
        <authorList>
            <person name="Coleine C."/>
            <person name="Masonjones S."/>
            <person name="Stajich J.E."/>
        </authorList>
    </citation>
    <scope>NUCLEOTIDE SEQUENCE [LARGE SCALE GENOMIC DNA]</scope>
    <source>
        <strain evidence="3">CCFEE 5527</strain>
    </source>
</reference>
<organism evidence="2 3">
    <name type="scientific">Cryoendolithus antarcticus</name>
    <dbReference type="NCBI Taxonomy" id="1507870"/>
    <lineage>
        <taxon>Eukaryota</taxon>
        <taxon>Fungi</taxon>
        <taxon>Dikarya</taxon>
        <taxon>Ascomycota</taxon>
        <taxon>Pezizomycotina</taxon>
        <taxon>Dothideomycetes</taxon>
        <taxon>Dothideomycetidae</taxon>
        <taxon>Cladosporiales</taxon>
        <taxon>Cladosporiaceae</taxon>
        <taxon>Cryoendolithus</taxon>
    </lineage>
</organism>
<gene>
    <name evidence="2" type="ORF">B0A48_16462</name>
</gene>
<keyword evidence="1" id="KW-0175">Coiled coil</keyword>
<name>A0A1V8SEL2_9PEZI</name>
<feature type="coiled-coil region" evidence="1">
    <location>
        <begin position="126"/>
        <end position="157"/>
    </location>
</feature>
<keyword evidence="3" id="KW-1185">Reference proteome</keyword>
<protein>
    <submittedName>
        <fullName evidence="2">Uncharacterized protein</fullName>
    </submittedName>
</protein>
<comment type="caution">
    <text evidence="2">The sequence shown here is derived from an EMBL/GenBank/DDBJ whole genome shotgun (WGS) entry which is preliminary data.</text>
</comment>
<dbReference type="OrthoDB" id="5369448at2759"/>
<evidence type="ECO:0000313" key="2">
    <source>
        <dbReference type="EMBL" id="OQN97598.1"/>
    </source>
</evidence>
<dbReference type="InParanoid" id="A0A1V8SEL2"/>
<dbReference type="Proteomes" id="UP000192596">
    <property type="component" value="Unassembled WGS sequence"/>
</dbReference>
<evidence type="ECO:0000313" key="3">
    <source>
        <dbReference type="Proteomes" id="UP000192596"/>
    </source>
</evidence>
<dbReference type="AlphaFoldDB" id="A0A1V8SEL2"/>
<dbReference type="EMBL" id="NAJO01000052">
    <property type="protein sequence ID" value="OQN97598.1"/>
    <property type="molecule type" value="Genomic_DNA"/>
</dbReference>